<accession>S3I7Y1</accession>
<dbReference type="eggNOG" id="ENOG5032F3Z">
    <property type="taxonomic scope" value="Bacteria"/>
</dbReference>
<protein>
    <submittedName>
        <fullName evidence="1">Uncharacterized protein</fullName>
    </submittedName>
</protein>
<evidence type="ECO:0000313" key="1">
    <source>
        <dbReference type="EMBL" id="EPE95513.1"/>
    </source>
</evidence>
<dbReference type="Proteomes" id="UP000014411">
    <property type="component" value="Unassembled WGS sequence"/>
</dbReference>
<sequence>MNDKPAFLAFRYSDGTWTVMIVSEDTISEVQDMTAAKLIEIIENLEMMNEAEEKDWWDVFH</sequence>
<name>S3I7Y1_9HYPH</name>
<dbReference type="RefSeq" id="WP_016557238.1">
    <property type="nucleotide sequence ID" value="NZ_AEYE02000031.1"/>
</dbReference>
<dbReference type="EMBL" id="AEYE02000031">
    <property type="protein sequence ID" value="EPE95513.1"/>
    <property type="molecule type" value="Genomic_DNA"/>
</dbReference>
<reference evidence="1 2" key="1">
    <citation type="journal article" date="2012" name="J. Bacteriol.">
        <title>Genome sequence of Rhizobium grahamii CCGE502, a broad-host-range symbiont with low nodulation competitiveness in Phaseolus vulgaris.</title>
        <authorList>
            <person name="Althabegoiti M.J."/>
            <person name="Lozano L."/>
            <person name="Torres-Tejerizo G."/>
            <person name="Ormeno-Orrillo E."/>
            <person name="Rogel M.A."/>
            <person name="Gonzalez V."/>
            <person name="Martinez-Romero E."/>
        </authorList>
    </citation>
    <scope>NUCLEOTIDE SEQUENCE [LARGE SCALE GENOMIC DNA]</scope>
    <source>
        <strain evidence="1 2">CCGE 502</strain>
    </source>
</reference>
<organism evidence="1 2">
    <name type="scientific">Rhizobium grahamii CCGE 502</name>
    <dbReference type="NCBI Taxonomy" id="990285"/>
    <lineage>
        <taxon>Bacteria</taxon>
        <taxon>Pseudomonadati</taxon>
        <taxon>Pseudomonadota</taxon>
        <taxon>Alphaproteobacteria</taxon>
        <taxon>Hyphomicrobiales</taxon>
        <taxon>Rhizobiaceae</taxon>
        <taxon>Rhizobium/Agrobacterium group</taxon>
        <taxon>Rhizobium</taxon>
    </lineage>
</organism>
<gene>
    <name evidence="1" type="ORF">RGCCGE502_26543</name>
</gene>
<evidence type="ECO:0000313" key="2">
    <source>
        <dbReference type="Proteomes" id="UP000014411"/>
    </source>
</evidence>
<dbReference type="AlphaFoldDB" id="S3I7Y1"/>
<keyword evidence="2" id="KW-1185">Reference proteome</keyword>
<proteinExistence type="predicted"/>
<comment type="caution">
    <text evidence="1">The sequence shown here is derived from an EMBL/GenBank/DDBJ whole genome shotgun (WGS) entry which is preliminary data.</text>
</comment>
<dbReference type="HOGENOM" id="CLU_2919589_0_0_5"/>